<evidence type="ECO:0000256" key="1">
    <source>
        <dbReference type="ARBA" id="ARBA00001946"/>
    </source>
</evidence>
<evidence type="ECO:0000256" key="11">
    <source>
        <dbReference type="ARBA" id="ARBA00042436"/>
    </source>
</evidence>
<accession>A0AAD5RVV0</accession>
<feature type="compositionally biased region" description="Basic and acidic residues" evidence="14">
    <location>
        <begin position="582"/>
        <end position="603"/>
    </location>
</feature>
<evidence type="ECO:0000256" key="14">
    <source>
        <dbReference type="SAM" id="MobiDB-lite"/>
    </source>
</evidence>
<dbReference type="Proteomes" id="UP001201980">
    <property type="component" value="Unassembled WGS sequence"/>
</dbReference>
<evidence type="ECO:0000313" key="16">
    <source>
        <dbReference type="Proteomes" id="UP001201980"/>
    </source>
</evidence>
<evidence type="ECO:0000256" key="9">
    <source>
        <dbReference type="ARBA" id="ARBA00040965"/>
    </source>
</evidence>
<evidence type="ECO:0000256" key="10">
    <source>
        <dbReference type="ARBA" id="ARBA00041392"/>
    </source>
</evidence>
<comment type="similarity">
    <text evidence="2">Belongs to the protein prenyltransferase subunit alpha family.</text>
</comment>
<dbReference type="EC" id="2.5.1.59" evidence="3"/>
<dbReference type="InterPro" id="IPR002088">
    <property type="entry name" value="Prenyl_trans_a"/>
</dbReference>
<dbReference type="GO" id="GO:0004662">
    <property type="term" value="F:CAAX-protein geranylgeranyltransferase activity"/>
    <property type="evidence" value="ECO:0007669"/>
    <property type="project" value="UniProtKB-EC"/>
</dbReference>
<dbReference type="EC" id="2.5.1.58" evidence="4"/>
<evidence type="ECO:0000256" key="12">
    <source>
        <dbReference type="ARBA" id="ARBA00043086"/>
    </source>
</evidence>
<name>A0AAD5RVV0_9PEZI</name>
<feature type="compositionally biased region" description="Low complexity" evidence="14">
    <location>
        <begin position="19"/>
        <end position="31"/>
    </location>
</feature>
<evidence type="ECO:0000256" key="8">
    <source>
        <dbReference type="ARBA" id="ARBA00022842"/>
    </source>
</evidence>
<evidence type="ECO:0000256" key="3">
    <source>
        <dbReference type="ARBA" id="ARBA00012700"/>
    </source>
</evidence>
<dbReference type="GO" id="GO:0005953">
    <property type="term" value="C:CAAX-protein geranylgeranyltransferase complex"/>
    <property type="evidence" value="ECO:0007669"/>
    <property type="project" value="TreeGrafter"/>
</dbReference>
<keyword evidence="16" id="KW-1185">Reference proteome</keyword>
<evidence type="ECO:0000256" key="6">
    <source>
        <dbReference type="ARBA" id="ARBA00022679"/>
    </source>
</evidence>
<evidence type="ECO:0000256" key="2">
    <source>
        <dbReference type="ARBA" id="ARBA00006734"/>
    </source>
</evidence>
<keyword evidence="8" id="KW-0460">Magnesium</keyword>
<dbReference type="SUPFAM" id="SSF48439">
    <property type="entry name" value="Protein prenylyltransferase"/>
    <property type="match status" value="1"/>
</dbReference>
<feature type="region of interest" description="Disordered" evidence="14">
    <location>
        <begin position="544"/>
        <end position="603"/>
    </location>
</feature>
<gene>
    <name evidence="15" type="ORF">MKZ38_008967</name>
</gene>
<dbReference type="EMBL" id="JAKWBI020000064">
    <property type="protein sequence ID" value="KAJ2904035.1"/>
    <property type="molecule type" value="Genomic_DNA"/>
</dbReference>
<dbReference type="PANTHER" id="PTHR11129">
    <property type="entry name" value="PROTEIN FARNESYLTRANSFERASE ALPHA SUBUNIT/RAB GERANYLGERANYL TRANSFERASE ALPHA SUBUNIT"/>
    <property type="match status" value="1"/>
</dbReference>
<dbReference type="Gene3D" id="1.25.40.120">
    <property type="entry name" value="Protein prenylyltransferase"/>
    <property type="match status" value="1"/>
</dbReference>
<dbReference type="PROSITE" id="PS51147">
    <property type="entry name" value="PFTA"/>
    <property type="match status" value="5"/>
</dbReference>
<dbReference type="GO" id="GO:0005965">
    <property type="term" value="C:protein farnesyltransferase complex"/>
    <property type="evidence" value="ECO:0007669"/>
    <property type="project" value="TreeGrafter"/>
</dbReference>
<comment type="caution">
    <text evidence="15">The sequence shown here is derived from an EMBL/GenBank/DDBJ whole genome shotgun (WGS) entry which is preliminary data.</text>
</comment>
<keyword evidence="5" id="KW-0637">Prenyltransferase</keyword>
<comment type="cofactor">
    <cofactor evidence="1">
        <name>Mg(2+)</name>
        <dbReference type="ChEBI" id="CHEBI:18420"/>
    </cofactor>
</comment>
<evidence type="ECO:0000313" key="15">
    <source>
        <dbReference type="EMBL" id="KAJ2904035.1"/>
    </source>
</evidence>
<dbReference type="Pfam" id="PF01239">
    <property type="entry name" value="PPTA"/>
    <property type="match status" value="5"/>
</dbReference>
<keyword evidence="6" id="KW-0808">Transferase</keyword>
<evidence type="ECO:0000256" key="13">
    <source>
        <dbReference type="ARBA" id="ARBA00043219"/>
    </source>
</evidence>
<evidence type="ECO:0000256" key="4">
    <source>
        <dbReference type="ARBA" id="ARBA00012702"/>
    </source>
</evidence>
<feature type="compositionally biased region" description="Basic and acidic residues" evidence="14">
    <location>
        <begin position="565"/>
        <end position="575"/>
    </location>
</feature>
<organism evidence="15 16">
    <name type="scientific">Zalerion maritima</name>
    <dbReference type="NCBI Taxonomy" id="339359"/>
    <lineage>
        <taxon>Eukaryota</taxon>
        <taxon>Fungi</taxon>
        <taxon>Dikarya</taxon>
        <taxon>Ascomycota</taxon>
        <taxon>Pezizomycotina</taxon>
        <taxon>Sordariomycetes</taxon>
        <taxon>Lulworthiomycetidae</taxon>
        <taxon>Lulworthiales</taxon>
        <taxon>Lulworthiaceae</taxon>
        <taxon>Zalerion</taxon>
    </lineage>
</organism>
<protein>
    <recommendedName>
        <fullName evidence="9">Protein farnesyltransferase/geranylgeranyltransferase type-1 subunit alpha</fullName>
        <ecNumber evidence="4">2.5.1.58</ecNumber>
        <ecNumber evidence="3">2.5.1.59</ecNumber>
    </recommendedName>
    <alternativeName>
        <fullName evidence="12">CAAX farnesyltransferase subunit alpha</fullName>
    </alternativeName>
    <alternativeName>
        <fullName evidence="11">FTase-alpha</fullName>
    </alternativeName>
    <alternativeName>
        <fullName evidence="10">Ras proteins prenyltransferase subunit alpha</fullName>
    </alternativeName>
    <alternativeName>
        <fullName evidence="13">Type I protein geranyl-geranyltransferase subunit alpha</fullName>
    </alternativeName>
</protein>
<reference evidence="15" key="1">
    <citation type="submission" date="2022-07" db="EMBL/GenBank/DDBJ databases">
        <title>Draft genome sequence of Zalerion maritima ATCC 34329, a (micro)plastics degrading marine fungus.</title>
        <authorList>
            <person name="Paco A."/>
            <person name="Goncalves M.F.M."/>
            <person name="Rocha-Santos T.A.P."/>
            <person name="Alves A."/>
        </authorList>
    </citation>
    <scope>NUCLEOTIDE SEQUENCE</scope>
    <source>
        <strain evidence="15">ATCC 34329</strain>
    </source>
</reference>
<dbReference type="AlphaFoldDB" id="A0AAD5RVV0"/>
<dbReference type="PANTHER" id="PTHR11129:SF1">
    <property type="entry name" value="PROTEIN FARNESYLTRANSFERASE_GERANYLGERANYLTRANSFERASE TYPE-1 SUBUNIT ALPHA"/>
    <property type="match status" value="1"/>
</dbReference>
<proteinExistence type="inferred from homology"/>
<evidence type="ECO:0000256" key="7">
    <source>
        <dbReference type="ARBA" id="ARBA00022737"/>
    </source>
</evidence>
<sequence length="603" mass="68473">MPSKSKGAPKAKEQANTGSNPSSANPSNINPKTINERSAYRYEVGNPLASKKSEVGGVQGLSPTERATWTNLTYVRKAQDQKRLPLPNKANKDLWKSINESGVPLRGLDELEGLKFPGNKIYDWGRDRAGRDIGEYTPEQFKKRRGKRLRVTQLEVLGRQFQALRRKVGGLATLEDEEIDKERIRREELAKLRMELYGEKTGTYAQDPEWDDIEPVAQVEGEGALASIAYSDDYAEAMSYLRAVMAKKEHSPRCLRLTENIILMNPAHYTVWLYRFSIISSLNISIKNEIEWLNKVSLAHLKNYQIWHHRQLLLDHFYPLFDPVDGQPATADNSEEVKEFALSEMGFLKKMLDEDAKNYHVWSYRQYLVRKLGLWNLSEEIGYVETLILEDVRNNSAWSHRFFIVFSNPAHASSNPEIPATKFDPKVPADVTEREVGYAKRKIEEAPQNQSPWNYLKGVLARGGKKVEEMEEFCLQFVNKLGEAEEEVTSSHALDMLAEAWAEKGEKEKADLALRRLAEKWDRIREGKEKGGHAALIAPAHSYSSATSRSFHPPRPQKNLHSFGARREGRNRSKTDGYPPRAGDESASKARKPGAEHEGAQGE</sequence>
<evidence type="ECO:0000256" key="5">
    <source>
        <dbReference type="ARBA" id="ARBA00022602"/>
    </source>
</evidence>
<keyword evidence="7" id="KW-0677">Repeat</keyword>
<feature type="region of interest" description="Disordered" evidence="14">
    <location>
        <begin position="1"/>
        <end position="41"/>
    </location>
</feature>
<dbReference type="GO" id="GO:0004660">
    <property type="term" value="F:protein farnesyltransferase activity"/>
    <property type="evidence" value="ECO:0007669"/>
    <property type="project" value="UniProtKB-EC"/>
</dbReference>